<protein>
    <submittedName>
        <fullName evidence="2">Uncharacterized protein</fullName>
    </submittedName>
</protein>
<organism evidence="2 3">
    <name type="scientific">Niveibacterium microcysteis</name>
    <dbReference type="NCBI Taxonomy" id="2811415"/>
    <lineage>
        <taxon>Bacteria</taxon>
        <taxon>Pseudomonadati</taxon>
        <taxon>Pseudomonadota</taxon>
        <taxon>Betaproteobacteria</taxon>
        <taxon>Rhodocyclales</taxon>
        <taxon>Rhodocyclaceae</taxon>
        <taxon>Niveibacterium</taxon>
    </lineage>
</organism>
<evidence type="ECO:0000256" key="1">
    <source>
        <dbReference type="SAM" id="Phobius"/>
    </source>
</evidence>
<dbReference type="RefSeq" id="WP_206254290.1">
    <property type="nucleotide sequence ID" value="NZ_CP071060.1"/>
</dbReference>
<reference evidence="2 3" key="1">
    <citation type="submission" date="2021-02" db="EMBL/GenBank/DDBJ databases">
        <title>Niveibacterium changnyeongensis HC41.</title>
        <authorList>
            <person name="Kang M."/>
        </authorList>
    </citation>
    <scope>NUCLEOTIDE SEQUENCE [LARGE SCALE GENOMIC DNA]</scope>
    <source>
        <strain evidence="2 3">HC41</strain>
    </source>
</reference>
<dbReference type="EMBL" id="CP071060">
    <property type="protein sequence ID" value="QSI76648.1"/>
    <property type="molecule type" value="Genomic_DNA"/>
</dbReference>
<proteinExistence type="predicted"/>
<evidence type="ECO:0000313" key="3">
    <source>
        <dbReference type="Proteomes" id="UP000663570"/>
    </source>
</evidence>
<keyword evidence="1" id="KW-0812">Transmembrane</keyword>
<keyword evidence="1" id="KW-0472">Membrane</keyword>
<name>A0ABX7M7F5_9RHOO</name>
<feature type="transmembrane region" description="Helical" evidence="1">
    <location>
        <begin position="40"/>
        <end position="63"/>
    </location>
</feature>
<sequence length="86" mass="9536">MSYFPVAIYRVTKRLYIEIGCPPQGDCYLPGTSAGFEFDLLAYIAAIGIWPAAIWFLGGAKVFRSLVLKLQRRPNTAAHSNDENLA</sequence>
<gene>
    <name evidence="2" type="ORF">JY500_19655</name>
</gene>
<accession>A0ABX7M7F5</accession>
<evidence type="ECO:0000313" key="2">
    <source>
        <dbReference type="EMBL" id="QSI76648.1"/>
    </source>
</evidence>
<keyword evidence="3" id="KW-1185">Reference proteome</keyword>
<dbReference type="Proteomes" id="UP000663570">
    <property type="component" value="Chromosome"/>
</dbReference>
<keyword evidence="1" id="KW-1133">Transmembrane helix</keyword>